<dbReference type="GO" id="GO:0043190">
    <property type="term" value="C:ATP-binding cassette (ABC) transporter complex"/>
    <property type="evidence" value="ECO:0007669"/>
    <property type="project" value="InterPro"/>
</dbReference>
<comment type="subcellular location">
    <subcellularLocation>
        <location evidence="6">Cell membrane</location>
        <topology evidence="6">Multi-pass membrane protein</topology>
    </subcellularLocation>
    <subcellularLocation>
        <location evidence="1">Membrane</location>
        <topology evidence="1">Multi-pass membrane protein</topology>
    </subcellularLocation>
</comment>
<feature type="transmembrane region" description="Helical" evidence="7">
    <location>
        <begin position="61"/>
        <end position="80"/>
    </location>
</feature>
<accession>A0A2A4STB6</accession>
<dbReference type="AlphaFoldDB" id="A0A2A4STB6"/>
<evidence type="ECO:0000256" key="1">
    <source>
        <dbReference type="ARBA" id="ARBA00004141"/>
    </source>
</evidence>
<feature type="transmembrane region" description="Helical" evidence="7">
    <location>
        <begin position="244"/>
        <end position="262"/>
    </location>
</feature>
<organism evidence="8 9">
    <name type="scientific">SAR324 cluster bacterium</name>
    <dbReference type="NCBI Taxonomy" id="2024889"/>
    <lineage>
        <taxon>Bacteria</taxon>
        <taxon>Deltaproteobacteria</taxon>
        <taxon>SAR324 cluster</taxon>
    </lineage>
</organism>
<evidence type="ECO:0000256" key="7">
    <source>
        <dbReference type="SAM" id="Phobius"/>
    </source>
</evidence>
<keyword evidence="3 6" id="KW-0812">Transmembrane</keyword>
<evidence type="ECO:0000256" key="4">
    <source>
        <dbReference type="ARBA" id="ARBA00022989"/>
    </source>
</evidence>
<feature type="transmembrane region" description="Helical" evidence="7">
    <location>
        <begin position="92"/>
        <end position="112"/>
    </location>
</feature>
<evidence type="ECO:0000313" key="9">
    <source>
        <dbReference type="Proteomes" id="UP000218113"/>
    </source>
</evidence>
<feature type="transmembrane region" description="Helical" evidence="7">
    <location>
        <begin position="171"/>
        <end position="189"/>
    </location>
</feature>
<keyword evidence="5 7" id="KW-0472">Membrane</keyword>
<evidence type="ECO:0000313" key="8">
    <source>
        <dbReference type="EMBL" id="PCI24329.1"/>
    </source>
</evidence>
<feature type="transmembrane region" description="Helical" evidence="7">
    <location>
        <begin position="36"/>
        <end position="55"/>
    </location>
</feature>
<feature type="transmembrane region" description="Helical" evidence="7">
    <location>
        <begin position="219"/>
        <end position="238"/>
    </location>
</feature>
<dbReference type="GO" id="GO:0010043">
    <property type="term" value="P:response to zinc ion"/>
    <property type="evidence" value="ECO:0007669"/>
    <property type="project" value="TreeGrafter"/>
</dbReference>
<evidence type="ECO:0000256" key="2">
    <source>
        <dbReference type="ARBA" id="ARBA00008034"/>
    </source>
</evidence>
<comment type="similarity">
    <text evidence="2 6">Belongs to the ABC-3 integral membrane protein family.</text>
</comment>
<keyword evidence="6" id="KW-0813">Transport</keyword>
<evidence type="ECO:0000256" key="6">
    <source>
        <dbReference type="RuleBase" id="RU003943"/>
    </source>
</evidence>
<evidence type="ECO:0008006" key="10">
    <source>
        <dbReference type="Google" id="ProtNLM"/>
    </source>
</evidence>
<dbReference type="InterPro" id="IPR037294">
    <property type="entry name" value="ABC_BtuC-like"/>
</dbReference>
<evidence type="ECO:0000256" key="3">
    <source>
        <dbReference type="ARBA" id="ARBA00022692"/>
    </source>
</evidence>
<dbReference type="Pfam" id="PF00950">
    <property type="entry name" value="ABC-3"/>
    <property type="match status" value="1"/>
</dbReference>
<dbReference type="PANTHER" id="PTHR30477">
    <property type="entry name" value="ABC-TRANSPORTER METAL-BINDING PROTEIN"/>
    <property type="match status" value="1"/>
</dbReference>
<dbReference type="PANTHER" id="PTHR30477:SF18">
    <property type="entry name" value="METAL TRANSPORT SYSTEM MEMBRANE PROTEIN CT_417-RELATED"/>
    <property type="match status" value="1"/>
</dbReference>
<dbReference type="GO" id="GO:0055085">
    <property type="term" value="P:transmembrane transport"/>
    <property type="evidence" value="ECO:0007669"/>
    <property type="project" value="InterPro"/>
</dbReference>
<reference evidence="9" key="1">
    <citation type="submission" date="2017-08" db="EMBL/GenBank/DDBJ databases">
        <title>A dynamic microbial community with high functional redundancy inhabits the cold, oxic subseafloor aquifer.</title>
        <authorList>
            <person name="Tully B.J."/>
            <person name="Wheat C.G."/>
            <person name="Glazer B.T."/>
            <person name="Huber J.A."/>
        </authorList>
    </citation>
    <scope>NUCLEOTIDE SEQUENCE [LARGE SCALE GENOMIC DNA]</scope>
</reference>
<dbReference type="InterPro" id="IPR001626">
    <property type="entry name" value="ABC_TroCD"/>
</dbReference>
<feature type="transmembrane region" description="Helical" evidence="7">
    <location>
        <begin position="132"/>
        <end position="150"/>
    </location>
</feature>
<proteinExistence type="inferred from homology"/>
<comment type="caution">
    <text evidence="8">The sequence shown here is derived from an EMBL/GenBank/DDBJ whole genome shotgun (WGS) entry which is preliminary data.</text>
</comment>
<dbReference type="CDD" id="cd06550">
    <property type="entry name" value="TM_ABC_iron-siderophores_like"/>
    <property type="match status" value="1"/>
</dbReference>
<sequence length="275" mass="30149">MLEALEFEFFQHAMIAGVLSAVLCGIIGVLVVVNRIVFISAGTAHAAYGGIGLAFYLGWPILWTTMGFSMVATVIMAWVIRHRKHRADSIIGVLWAGGMALGIILTDLTPGYHPDLMSYLFGSILAIPVEELYYILGMDIFVTFIMLFYYREFVSFSYDEEFSRVRGVPVDWLYLLLLLMISLSVVLLIRVVGLIMIIALLTIPPLIVEPYAKSMGRMMLGATGLSVIFAIGGLWLSYSLDISAGASIIAVAVAGYGISFLMQIMRRGGKNVSVL</sequence>
<dbReference type="EMBL" id="NVSR01000124">
    <property type="protein sequence ID" value="PCI24329.1"/>
    <property type="molecule type" value="Genomic_DNA"/>
</dbReference>
<dbReference type="Gene3D" id="1.10.3470.10">
    <property type="entry name" value="ABC transporter involved in vitamin B12 uptake, BtuC"/>
    <property type="match status" value="1"/>
</dbReference>
<keyword evidence="4 7" id="KW-1133">Transmembrane helix</keyword>
<feature type="transmembrane region" description="Helical" evidence="7">
    <location>
        <begin position="12"/>
        <end position="31"/>
    </location>
</feature>
<name>A0A2A4STB6_9DELT</name>
<dbReference type="Proteomes" id="UP000218113">
    <property type="component" value="Unassembled WGS sequence"/>
</dbReference>
<dbReference type="SUPFAM" id="SSF81345">
    <property type="entry name" value="ABC transporter involved in vitamin B12 uptake, BtuC"/>
    <property type="match status" value="1"/>
</dbReference>
<evidence type="ECO:0000256" key="5">
    <source>
        <dbReference type="ARBA" id="ARBA00023136"/>
    </source>
</evidence>
<protein>
    <recommendedName>
        <fullName evidence="10">Metal ABC transporter permease</fullName>
    </recommendedName>
</protein>
<gene>
    <name evidence="8" type="ORF">COB67_11725</name>
</gene>